<organism evidence="1 3">
    <name type="scientific">Paenibacillus pabuli</name>
    <dbReference type="NCBI Taxonomy" id="1472"/>
    <lineage>
        <taxon>Bacteria</taxon>
        <taxon>Bacillati</taxon>
        <taxon>Bacillota</taxon>
        <taxon>Bacilli</taxon>
        <taxon>Bacillales</taxon>
        <taxon>Paenibacillaceae</taxon>
        <taxon>Paenibacillus</taxon>
    </lineage>
</organism>
<keyword evidence="4" id="KW-1185">Reference proteome</keyword>
<dbReference type="Proteomes" id="UP000248827">
    <property type="component" value="Unassembled WGS sequence"/>
</dbReference>
<protein>
    <submittedName>
        <fullName evidence="1">Uncharacterized protein</fullName>
    </submittedName>
</protein>
<dbReference type="EMBL" id="QLLI01000021">
    <property type="protein sequence ID" value="RAI85714.1"/>
    <property type="molecule type" value="Genomic_DNA"/>
</dbReference>
<accession>A0A855YAR3</accession>
<dbReference type="RefSeq" id="WP_090807160.1">
    <property type="nucleotide sequence ID" value="NZ_QGTZ01000002.1"/>
</dbReference>
<evidence type="ECO:0000313" key="1">
    <source>
        <dbReference type="EMBL" id="PWW43794.1"/>
    </source>
</evidence>
<reference evidence="1 3" key="1">
    <citation type="submission" date="2018-05" db="EMBL/GenBank/DDBJ databases">
        <title>Freshwater and sediment microbial communities from various areas in North America, analyzing microbe dynamics in response to fracking.</title>
        <authorList>
            <person name="Lamendella R."/>
        </authorList>
    </citation>
    <scope>NUCLEOTIDE SEQUENCE [LARGE SCALE GENOMIC DNA]</scope>
    <source>
        <strain evidence="1 3">DB-3</strain>
        <strain evidence="2 4">NG-13</strain>
    </source>
</reference>
<evidence type="ECO:0000313" key="4">
    <source>
        <dbReference type="Proteomes" id="UP000248827"/>
    </source>
</evidence>
<dbReference type="OrthoDB" id="2662508at2"/>
<dbReference type="EMBL" id="QGTZ01000002">
    <property type="protein sequence ID" value="PWW43794.1"/>
    <property type="molecule type" value="Genomic_DNA"/>
</dbReference>
<evidence type="ECO:0000313" key="3">
    <source>
        <dbReference type="Proteomes" id="UP000247078"/>
    </source>
</evidence>
<gene>
    <name evidence="2" type="ORF">DET54_12171</name>
    <name evidence="1" type="ORF">DET56_10220</name>
</gene>
<dbReference type="Proteomes" id="UP000247078">
    <property type="component" value="Unassembled WGS sequence"/>
</dbReference>
<proteinExistence type="predicted"/>
<dbReference type="AlphaFoldDB" id="A0A855YAR3"/>
<name>A0A855YAR3_9BACL</name>
<comment type="caution">
    <text evidence="1">The sequence shown here is derived from an EMBL/GenBank/DDBJ whole genome shotgun (WGS) entry which is preliminary data.</text>
</comment>
<sequence length="67" mass="7467">MKMTTEQYTEIIVGKVAHTAKNIAKNGGRQEEVDSDIAAAMIITFAQEMMQVMNQVEQMNGEPTILH</sequence>
<evidence type="ECO:0000313" key="2">
    <source>
        <dbReference type="EMBL" id="RAI85714.1"/>
    </source>
</evidence>